<organism evidence="8">
    <name type="scientific">Clastoptera arizonana</name>
    <name type="common">Arizona spittle bug</name>
    <dbReference type="NCBI Taxonomy" id="38151"/>
    <lineage>
        <taxon>Eukaryota</taxon>
        <taxon>Metazoa</taxon>
        <taxon>Ecdysozoa</taxon>
        <taxon>Arthropoda</taxon>
        <taxon>Hexapoda</taxon>
        <taxon>Insecta</taxon>
        <taxon>Pterygota</taxon>
        <taxon>Neoptera</taxon>
        <taxon>Paraneoptera</taxon>
        <taxon>Hemiptera</taxon>
        <taxon>Auchenorrhyncha</taxon>
        <taxon>Cercopoidea</taxon>
        <taxon>Clastopteridae</taxon>
        <taxon>Clastoptera</taxon>
    </lineage>
</organism>
<dbReference type="Gene3D" id="1.10.10.10">
    <property type="entry name" value="Winged helix-like DNA-binding domain superfamily/Winged helix DNA-binding domain"/>
    <property type="match status" value="1"/>
</dbReference>
<dbReference type="GO" id="GO:0016282">
    <property type="term" value="C:eukaryotic 43S preinitiation complex"/>
    <property type="evidence" value="ECO:0007669"/>
    <property type="project" value="UniProtKB-UniRule"/>
</dbReference>
<dbReference type="InterPro" id="IPR016024">
    <property type="entry name" value="ARM-type_fold"/>
</dbReference>
<name>A0A1B6EA03_9HEMI</name>
<dbReference type="EMBL" id="GEDC01002573">
    <property type="protein sequence ID" value="JAS34725.1"/>
    <property type="molecule type" value="Transcribed_RNA"/>
</dbReference>
<dbReference type="GO" id="GO:0003743">
    <property type="term" value="F:translation initiation factor activity"/>
    <property type="evidence" value="ECO:0007669"/>
    <property type="project" value="UniProtKB-UniRule"/>
</dbReference>
<keyword evidence="2 5" id="KW-0396">Initiation factor</keyword>
<dbReference type="InterPro" id="IPR016020">
    <property type="entry name" value="Transl_init_fac_sub12_N_euk"/>
</dbReference>
<dbReference type="EMBL" id="GEDC01023732">
    <property type="protein sequence ID" value="JAS13566.1"/>
    <property type="molecule type" value="Transcribed_RNA"/>
</dbReference>
<evidence type="ECO:0000256" key="1">
    <source>
        <dbReference type="ARBA" id="ARBA00022490"/>
    </source>
</evidence>
<evidence type="ECO:0000256" key="2">
    <source>
        <dbReference type="ARBA" id="ARBA00022540"/>
    </source>
</evidence>
<dbReference type="GO" id="GO:0003723">
    <property type="term" value="F:RNA binding"/>
    <property type="evidence" value="ECO:0007669"/>
    <property type="project" value="UniProtKB-UniRule"/>
</dbReference>
<dbReference type="InterPro" id="IPR036388">
    <property type="entry name" value="WH-like_DNA-bd_sf"/>
</dbReference>
<evidence type="ECO:0000256" key="3">
    <source>
        <dbReference type="ARBA" id="ARBA00022917"/>
    </source>
</evidence>
<comment type="similarity">
    <text evidence="5">Belongs to the eIF-3 subunit K family.</text>
</comment>
<dbReference type="InterPro" id="IPR033464">
    <property type="entry name" value="CSN8_PSD8_EIF3K"/>
</dbReference>
<gene>
    <name evidence="8" type="ORF">g.4727</name>
    <name evidence="7" type="ORF">g.4728</name>
</gene>
<comment type="function">
    <text evidence="4">Component of the eukaryotic translation initiation factor 3 (eIF-3) complex, which is required for several steps in the initiation of protein synthesis. The eIF-3 complex associates with the 40S ribosome and facilitates the recruitment of eIF-1, eIF-1A, eIF-2:GTP:methionyl-tRNAi and eIF-5 to form the 43S pre-initiation complex (43S PIC). The eIF-3 complex stimulates mRNA recruitment to the 43S PIC and scanning of the mRNA for AUG recognition. The eIF-3 complex is also required for disassembly and recycling of post-termination ribosomal complexes and subsequently prevents premature joining of the 40S and 60S ribosomal subunits prior to initiation. The eIF-3 complex specifically targets and initiates translation of a subset of mRNAs involved in cell proliferation, including cell cycling, differentiation and apoptosis, and uses different modes of RNA stem-loop binding to exert either translational activation or repression.</text>
</comment>
<dbReference type="GO" id="GO:0043022">
    <property type="term" value="F:ribosome binding"/>
    <property type="evidence" value="ECO:0007669"/>
    <property type="project" value="InterPro"/>
</dbReference>
<dbReference type="PANTHER" id="PTHR13022:SF0">
    <property type="entry name" value="EUKARYOTIC TRANSLATION INITIATION FACTOR 3 SUBUNIT K"/>
    <property type="match status" value="1"/>
</dbReference>
<sequence length="226" mass="25897">MADTVKLTPEAMKQTVEGMLTGIERYNPENLKTLENYVDVQTQENTYDLEANLAVLKLYQFSQTYIDEDKIKVISQILLKALTNFPHTDFVLCKCLLNEHLCSLTPISDIIQLANLLECCQIQAFWDMVKTKPTLVDGIKGFHDSIRKFVCHIVGITYQTIQKSLLAEMLGSVDDQTLRFWVQKYGWKEVANDMIFIANQDDIIKTKNISEKIDFESVASIMARCQ</sequence>
<dbReference type="Pfam" id="PF10075">
    <property type="entry name" value="CSN8_PSD8_EIF3K"/>
    <property type="match status" value="1"/>
</dbReference>
<evidence type="ECO:0000313" key="8">
    <source>
        <dbReference type="EMBL" id="JAS34725.1"/>
    </source>
</evidence>
<comment type="subcellular location">
    <subcellularLocation>
        <location evidence="5">Cytoplasm</location>
    </subcellularLocation>
</comment>
<reference evidence="8" key="1">
    <citation type="submission" date="2015-12" db="EMBL/GenBank/DDBJ databases">
        <title>De novo transcriptome assembly of four potential Pierce s Disease insect vectors from Arizona vineyards.</title>
        <authorList>
            <person name="Tassone E.E."/>
        </authorList>
    </citation>
    <scope>NUCLEOTIDE SEQUENCE</scope>
</reference>
<evidence type="ECO:0000259" key="6">
    <source>
        <dbReference type="PROSITE" id="PS50250"/>
    </source>
</evidence>
<dbReference type="Gene3D" id="1.25.40.250">
    <property type="entry name" value="ARM repeat, domain 1"/>
    <property type="match status" value="1"/>
</dbReference>
<proteinExistence type="inferred from homology"/>
<dbReference type="FunFam" id="1.10.10.10:FF:000212">
    <property type="entry name" value="Eukaryotic translation initiation factor 3 subunit K"/>
    <property type="match status" value="1"/>
</dbReference>
<keyword evidence="3 5" id="KW-0648">Protein biosynthesis</keyword>
<dbReference type="FunFam" id="1.25.40.250:FF:000001">
    <property type="entry name" value="Eukaryotic translation initiation factor 3 subunit K"/>
    <property type="match status" value="1"/>
</dbReference>
<evidence type="ECO:0000313" key="7">
    <source>
        <dbReference type="EMBL" id="JAS13566.1"/>
    </source>
</evidence>
<dbReference type="InterPro" id="IPR000717">
    <property type="entry name" value="PCI_dom"/>
</dbReference>
<dbReference type="GO" id="GO:0005852">
    <property type="term" value="C:eukaryotic translation initiation factor 3 complex"/>
    <property type="evidence" value="ECO:0007669"/>
    <property type="project" value="UniProtKB-UniRule"/>
</dbReference>
<dbReference type="PROSITE" id="PS50250">
    <property type="entry name" value="PCI"/>
    <property type="match status" value="1"/>
</dbReference>
<accession>A0A1B6EA03</accession>
<dbReference type="AlphaFoldDB" id="A0A1B6EA03"/>
<dbReference type="SUPFAM" id="SSF46785">
    <property type="entry name" value="Winged helix' DNA-binding domain"/>
    <property type="match status" value="1"/>
</dbReference>
<feature type="domain" description="PCI" evidence="6">
    <location>
        <begin position="47"/>
        <end position="212"/>
    </location>
</feature>
<keyword evidence="1 5" id="KW-0963">Cytoplasm</keyword>
<dbReference type="GO" id="GO:0033290">
    <property type="term" value="C:eukaryotic 48S preinitiation complex"/>
    <property type="evidence" value="ECO:0007669"/>
    <property type="project" value="UniProtKB-UniRule"/>
</dbReference>
<comment type="subunit">
    <text evidence="5">Component of the eukaryotic translation initiation factor 3 (eIF-3) complex.</text>
</comment>
<dbReference type="GO" id="GO:0006446">
    <property type="term" value="P:regulation of translational initiation"/>
    <property type="evidence" value="ECO:0007669"/>
    <property type="project" value="InterPro"/>
</dbReference>
<dbReference type="InterPro" id="IPR036390">
    <property type="entry name" value="WH_DNA-bd_sf"/>
</dbReference>
<dbReference type="HAMAP" id="MF_03010">
    <property type="entry name" value="eIF3k"/>
    <property type="match status" value="1"/>
</dbReference>
<dbReference type="InterPro" id="IPR009374">
    <property type="entry name" value="eIF3k"/>
</dbReference>
<comment type="function">
    <text evidence="5">Component of the eukaryotic translation initiation factor 3 (eIF-3) complex, which is involved in protein synthesis of a specialized repertoire of mRNAs and, together with other initiation factors, stimulates binding of mRNA and methionyl-tRNAi to the 40S ribosome. The eIF-3 complex specifically targets and initiates translation of a subset of mRNAs involved in cell proliferation.</text>
</comment>
<evidence type="ECO:0000256" key="4">
    <source>
        <dbReference type="ARBA" id="ARBA00057041"/>
    </source>
</evidence>
<dbReference type="GO" id="GO:0001732">
    <property type="term" value="P:formation of cytoplasmic translation initiation complex"/>
    <property type="evidence" value="ECO:0007669"/>
    <property type="project" value="UniProtKB-UniRule"/>
</dbReference>
<protein>
    <recommendedName>
        <fullName evidence="5">Eukaryotic translation initiation factor 3 subunit K</fullName>
        <shortName evidence="5">eIF3k</shortName>
    </recommendedName>
    <alternativeName>
        <fullName evidence="5">eIF-3 p25</fullName>
    </alternativeName>
</protein>
<evidence type="ECO:0000256" key="5">
    <source>
        <dbReference type="HAMAP-Rule" id="MF_03010"/>
    </source>
</evidence>
<dbReference type="PANTHER" id="PTHR13022">
    <property type="entry name" value="EUKARYOTIC TRANSLATION INITIATION FACTOR 3 SUBUNIT 11"/>
    <property type="match status" value="1"/>
</dbReference>
<dbReference type="SUPFAM" id="SSF48371">
    <property type="entry name" value="ARM repeat"/>
    <property type="match status" value="1"/>
</dbReference>